<feature type="compositionally biased region" description="Basic and acidic residues" evidence="1">
    <location>
        <begin position="67"/>
        <end position="83"/>
    </location>
</feature>
<feature type="compositionally biased region" description="Basic residues" evidence="1">
    <location>
        <begin position="34"/>
        <end position="45"/>
    </location>
</feature>
<dbReference type="AlphaFoldDB" id="A0AAD7RFQ5"/>
<protein>
    <submittedName>
        <fullName evidence="2">Uncharacterized protein</fullName>
    </submittedName>
</protein>
<gene>
    <name evidence="2" type="ORF">AAFF_G00220640</name>
</gene>
<reference evidence="2" key="1">
    <citation type="journal article" date="2023" name="Science">
        <title>Genome structures resolve the early diversification of teleost fishes.</title>
        <authorList>
            <person name="Parey E."/>
            <person name="Louis A."/>
            <person name="Montfort J."/>
            <person name="Bouchez O."/>
            <person name="Roques C."/>
            <person name="Iampietro C."/>
            <person name="Lluch J."/>
            <person name="Castinel A."/>
            <person name="Donnadieu C."/>
            <person name="Desvignes T."/>
            <person name="Floi Bucao C."/>
            <person name="Jouanno E."/>
            <person name="Wen M."/>
            <person name="Mejri S."/>
            <person name="Dirks R."/>
            <person name="Jansen H."/>
            <person name="Henkel C."/>
            <person name="Chen W.J."/>
            <person name="Zahm M."/>
            <person name="Cabau C."/>
            <person name="Klopp C."/>
            <person name="Thompson A.W."/>
            <person name="Robinson-Rechavi M."/>
            <person name="Braasch I."/>
            <person name="Lecointre G."/>
            <person name="Bobe J."/>
            <person name="Postlethwait J.H."/>
            <person name="Berthelot C."/>
            <person name="Roest Crollius H."/>
            <person name="Guiguen Y."/>
        </authorList>
    </citation>
    <scope>NUCLEOTIDE SEQUENCE</scope>
    <source>
        <strain evidence="2">NC1722</strain>
    </source>
</reference>
<name>A0AAD7RFQ5_9TELE</name>
<proteinExistence type="predicted"/>
<organism evidence="2 3">
    <name type="scientific">Aldrovandia affinis</name>
    <dbReference type="NCBI Taxonomy" id="143900"/>
    <lineage>
        <taxon>Eukaryota</taxon>
        <taxon>Metazoa</taxon>
        <taxon>Chordata</taxon>
        <taxon>Craniata</taxon>
        <taxon>Vertebrata</taxon>
        <taxon>Euteleostomi</taxon>
        <taxon>Actinopterygii</taxon>
        <taxon>Neopterygii</taxon>
        <taxon>Teleostei</taxon>
        <taxon>Notacanthiformes</taxon>
        <taxon>Halosauridae</taxon>
        <taxon>Aldrovandia</taxon>
    </lineage>
</organism>
<evidence type="ECO:0000256" key="1">
    <source>
        <dbReference type="SAM" id="MobiDB-lite"/>
    </source>
</evidence>
<comment type="caution">
    <text evidence="2">The sequence shown here is derived from an EMBL/GenBank/DDBJ whole genome shotgun (WGS) entry which is preliminary data.</text>
</comment>
<sequence>MEVSCKLAAKGTGGTCSKAGSSLPRSRHPTSNGKCHRLQGNRKRLIHSDSEARRSAVTPVHASVRNTSREGTRSLEERREHAPCDSISKSASPVPGPGE</sequence>
<feature type="compositionally biased region" description="Polar residues" evidence="1">
    <location>
        <begin position="18"/>
        <end position="33"/>
    </location>
</feature>
<evidence type="ECO:0000313" key="2">
    <source>
        <dbReference type="EMBL" id="KAJ8383468.1"/>
    </source>
</evidence>
<accession>A0AAD7RFQ5</accession>
<feature type="region of interest" description="Disordered" evidence="1">
    <location>
        <begin position="1"/>
        <end position="99"/>
    </location>
</feature>
<dbReference type="Proteomes" id="UP001221898">
    <property type="component" value="Unassembled WGS sequence"/>
</dbReference>
<dbReference type="EMBL" id="JAINUG010000293">
    <property type="protein sequence ID" value="KAJ8383468.1"/>
    <property type="molecule type" value="Genomic_DNA"/>
</dbReference>
<evidence type="ECO:0000313" key="3">
    <source>
        <dbReference type="Proteomes" id="UP001221898"/>
    </source>
</evidence>
<keyword evidence="3" id="KW-1185">Reference proteome</keyword>